<keyword evidence="2" id="KW-1185">Reference proteome</keyword>
<reference evidence="2" key="2">
    <citation type="submission" date="2014-09" db="EMBL/GenBank/DDBJ databases">
        <authorList>
            <consortium name="NBRP consortium"/>
            <person name="Sawabe T."/>
            <person name="Meirelles P."/>
            <person name="Nakanishi M."/>
            <person name="Sayaka M."/>
            <person name="Hattori M."/>
            <person name="Ohkuma M."/>
        </authorList>
    </citation>
    <scope>NUCLEOTIDE SEQUENCE [LARGE SCALE GENOMIC DNA]</scope>
    <source>
        <strain evidence="2">JCM 19239</strain>
    </source>
</reference>
<comment type="caution">
    <text evidence="1">The sequence shown here is derived from an EMBL/GenBank/DDBJ whole genome shotgun (WGS) entry which is preliminary data.</text>
</comment>
<evidence type="ECO:0000313" key="2">
    <source>
        <dbReference type="Proteomes" id="UP000029223"/>
    </source>
</evidence>
<name>A0ABQ0J4G4_9VIBR</name>
<dbReference type="EMBL" id="BBMS01000001">
    <property type="protein sequence ID" value="GAL23664.1"/>
    <property type="molecule type" value="Genomic_DNA"/>
</dbReference>
<sequence>MHSHTQMPVPLLPIEPSQIPGMDLFIVKVSKWNVGTCIFLVVQH</sequence>
<gene>
    <name evidence="1" type="ORF">JCM19239_7618</name>
</gene>
<evidence type="ECO:0000313" key="1">
    <source>
        <dbReference type="EMBL" id="GAL23664.1"/>
    </source>
</evidence>
<organism evidence="1 2">
    <name type="scientific">Vibrio variabilis</name>
    <dbReference type="NCBI Taxonomy" id="990271"/>
    <lineage>
        <taxon>Bacteria</taxon>
        <taxon>Pseudomonadati</taxon>
        <taxon>Pseudomonadota</taxon>
        <taxon>Gammaproteobacteria</taxon>
        <taxon>Vibrionales</taxon>
        <taxon>Vibrionaceae</taxon>
        <taxon>Vibrio</taxon>
    </lineage>
</organism>
<dbReference type="Proteomes" id="UP000029223">
    <property type="component" value="Unassembled WGS sequence"/>
</dbReference>
<accession>A0ABQ0J4G4</accession>
<proteinExistence type="predicted"/>
<protein>
    <submittedName>
        <fullName evidence="1">Uncharacterized protein</fullName>
    </submittedName>
</protein>
<reference evidence="2" key="1">
    <citation type="submission" date="2014-09" db="EMBL/GenBank/DDBJ databases">
        <title>Vibrio variabilis JCM 19239. (C206) whole genome shotgun sequence.</title>
        <authorList>
            <person name="Sawabe T."/>
            <person name="Meirelles P."/>
            <person name="Nakanishi M."/>
            <person name="Sayaka M."/>
            <person name="Hattori M."/>
            <person name="Ohkuma M."/>
        </authorList>
    </citation>
    <scope>NUCLEOTIDE SEQUENCE [LARGE SCALE GENOMIC DNA]</scope>
    <source>
        <strain evidence="2">JCM 19239</strain>
    </source>
</reference>